<dbReference type="GO" id="GO:0046872">
    <property type="term" value="F:metal ion binding"/>
    <property type="evidence" value="ECO:0007669"/>
    <property type="project" value="UniProtKB-KW"/>
</dbReference>
<dbReference type="InterPro" id="IPR019165">
    <property type="entry name" value="Peptidase_M76_ATP23"/>
</dbReference>
<organism evidence="11 12">
    <name type="scientific">Zalerion maritima</name>
    <dbReference type="NCBI Taxonomy" id="339359"/>
    <lineage>
        <taxon>Eukaryota</taxon>
        <taxon>Fungi</taxon>
        <taxon>Dikarya</taxon>
        <taxon>Ascomycota</taxon>
        <taxon>Pezizomycotina</taxon>
        <taxon>Sordariomycetes</taxon>
        <taxon>Lulworthiomycetidae</taxon>
        <taxon>Lulworthiales</taxon>
        <taxon>Lulworthiaceae</taxon>
        <taxon>Zalerion</taxon>
    </lineage>
</organism>
<feature type="compositionally biased region" description="Low complexity" evidence="10">
    <location>
        <begin position="27"/>
        <end position="42"/>
    </location>
</feature>
<keyword evidence="7 9" id="KW-0482">Metalloprotease</keyword>
<evidence type="ECO:0000256" key="5">
    <source>
        <dbReference type="ARBA" id="ARBA00022723"/>
    </source>
</evidence>
<keyword evidence="6 9" id="KW-0378">Hydrolase</keyword>
<keyword evidence="9" id="KW-0496">Mitochondrion</keyword>
<dbReference type="GO" id="GO:0005743">
    <property type="term" value="C:mitochondrial inner membrane"/>
    <property type="evidence" value="ECO:0007669"/>
    <property type="project" value="UniProtKB-SubCell"/>
</dbReference>
<name>A0AAD5WWF2_9PEZI</name>
<keyword evidence="4 9" id="KW-0645">Protease</keyword>
<evidence type="ECO:0000313" key="11">
    <source>
        <dbReference type="EMBL" id="KAJ2904605.1"/>
    </source>
</evidence>
<reference evidence="11" key="1">
    <citation type="submission" date="2022-07" db="EMBL/GenBank/DDBJ databases">
        <title>Draft genome sequence of Zalerion maritima ATCC 34329, a (micro)plastics degrading marine fungus.</title>
        <authorList>
            <person name="Paco A."/>
            <person name="Goncalves M.F.M."/>
            <person name="Rocha-Santos T.A.P."/>
            <person name="Alves A."/>
        </authorList>
    </citation>
    <scope>NUCLEOTIDE SEQUENCE</scope>
    <source>
        <strain evidence="11">ATCC 34329</strain>
    </source>
</reference>
<protein>
    <recommendedName>
        <fullName evidence="3 9">Mitochondrial inner membrane protease ATP23</fullName>
        <ecNumber evidence="9">3.4.24.-</ecNumber>
    </recommendedName>
</protein>
<evidence type="ECO:0000256" key="1">
    <source>
        <dbReference type="ARBA" id="ARBA00004137"/>
    </source>
</evidence>
<evidence type="ECO:0000256" key="9">
    <source>
        <dbReference type="RuleBase" id="RU364057"/>
    </source>
</evidence>
<dbReference type="GO" id="GO:0004222">
    <property type="term" value="F:metalloendopeptidase activity"/>
    <property type="evidence" value="ECO:0007669"/>
    <property type="project" value="InterPro"/>
</dbReference>
<dbReference type="GO" id="GO:0033615">
    <property type="term" value="P:mitochondrial proton-transporting ATP synthase complex assembly"/>
    <property type="evidence" value="ECO:0007669"/>
    <property type="project" value="TreeGrafter"/>
</dbReference>
<dbReference type="EMBL" id="JAKWBI020000049">
    <property type="protein sequence ID" value="KAJ2904605.1"/>
    <property type="molecule type" value="Genomic_DNA"/>
</dbReference>
<dbReference type="PANTHER" id="PTHR21711:SF0">
    <property type="entry name" value="MITOCHONDRIAL INNER MEMBRANE PROTEASE ATP23 HOMOLOG"/>
    <property type="match status" value="1"/>
</dbReference>
<comment type="subcellular location">
    <subcellularLocation>
        <location evidence="1 9">Mitochondrion inner membrane</location>
        <topology evidence="1 9">Peripheral membrane protein</topology>
        <orientation evidence="1 9">Intermembrane side</orientation>
    </subcellularLocation>
</comment>
<evidence type="ECO:0000256" key="2">
    <source>
        <dbReference type="ARBA" id="ARBA00009915"/>
    </source>
</evidence>
<comment type="caution">
    <text evidence="11">The sequence shown here is derived from an EMBL/GenBank/DDBJ whole genome shotgun (WGS) entry which is preliminary data.</text>
</comment>
<comment type="similarity">
    <text evidence="2 9">Belongs to the peptidase M76 family.</text>
</comment>
<evidence type="ECO:0000256" key="6">
    <source>
        <dbReference type="ARBA" id="ARBA00022801"/>
    </source>
</evidence>
<dbReference type="EC" id="3.4.24.-" evidence="9"/>
<comment type="function">
    <text evidence="8">Has a dual role in the assembly of mitochondrial ATPase. Acts as a protease that removes N-terminal residues of mitochondrial ATPase CF(0) subunit 6 at the intermembrane space side. Also involved in the correct assembly of the membrane-embedded ATPase CF(0) particle, probably mediating association of subunit 6 with the subunit 9 ring.</text>
</comment>
<feature type="region of interest" description="Disordered" evidence="10">
    <location>
        <begin position="1"/>
        <end position="42"/>
    </location>
</feature>
<dbReference type="AlphaFoldDB" id="A0AAD5WWF2"/>
<keyword evidence="9" id="KW-0999">Mitochondrion inner membrane</keyword>
<accession>A0AAD5WWF2</accession>
<dbReference type="Proteomes" id="UP001201980">
    <property type="component" value="Unassembled WGS sequence"/>
</dbReference>
<gene>
    <name evidence="11" type="ORF">MKZ38_007584</name>
</gene>
<dbReference type="Pfam" id="PF09768">
    <property type="entry name" value="Peptidase_M76"/>
    <property type="match status" value="1"/>
</dbReference>
<proteinExistence type="inferred from homology"/>
<evidence type="ECO:0000256" key="3">
    <source>
        <dbReference type="ARBA" id="ARBA00014615"/>
    </source>
</evidence>
<evidence type="ECO:0000256" key="7">
    <source>
        <dbReference type="ARBA" id="ARBA00023049"/>
    </source>
</evidence>
<evidence type="ECO:0000256" key="8">
    <source>
        <dbReference type="ARBA" id="ARBA00025322"/>
    </source>
</evidence>
<keyword evidence="9" id="KW-0472">Membrane</keyword>
<evidence type="ECO:0000256" key="4">
    <source>
        <dbReference type="ARBA" id="ARBA00022670"/>
    </source>
</evidence>
<dbReference type="PANTHER" id="PTHR21711">
    <property type="entry name" value="MITOCHONDRIAL INNER MEMBRANE PROTEASE"/>
    <property type="match status" value="1"/>
</dbReference>
<dbReference type="GO" id="GO:0034982">
    <property type="term" value="P:mitochondrial protein processing"/>
    <property type="evidence" value="ECO:0007669"/>
    <property type="project" value="TreeGrafter"/>
</dbReference>
<keyword evidence="12" id="KW-1185">Reference proteome</keyword>
<feature type="compositionally biased region" description="Polar residues" evidence="10">
    <location>
        <begin position="1"/>
        <end position="26"/>
    </location>
</feature>
<keyword evidence="5 9" id="KW-0479">Metal-binding</keyword>
<evidence type="ECO:0000256" key="10">
    <source>
        <dbReference type="SAM" id="MobiDB-lite"/>
    </source>
</evidence>
<sequence length="286" mass="33046">MASTPPHRNTLDAATSPTHSSGQFDESGSLASGSSSGQATSSTHADAISGLLSNDPKRTGFNPQTAWWINYFHILTGKVTPEGQFHYREWRYRVHEERDCKRCEEWRDYLFKYSPVVTFMRDKITALNGRLDESNVRCVRCPTRLTETGDVVRRGGGFSPFYGIEICANEIRNRGHLEDTIAHEMVHAYDLLRWKVDFVGEKSLKQAACTEIRASMLSGECRWTRNFFTYNNWNLTQQFQHCVRQRAVLSMRSRSRVKDDVHAVKLVNEVWDSCFRDTRPFDDIYR</sequence>
<evidence type="ECO:0000313" key="12">
    <source>
        <dbReference type="Proteomes" id="UP001201980"/>
    </source>
</evidence>